<reference evidence="1 2" key="1">
    <citation type="submission" date="2021-06" db="EMBL/GenBank/DDBJ databases">
        <title>Clostridia strains as spoilage organisms.</title>
        <authorList>
            <person name="Wambui J."/>
            <person name="Stephan R."/>
            <person name="Stevens M.J.A."/>
        </authorList>
    </citation>
    <scope>NUCLEOTIDE SEQUENCE [LARGE SCALE GENOMIC DNA]</scope>
    <source>
        <strain evidence="1 2">DSM 14204</strain>
    </source>
</reference>
<evidence type="ECO:0000313" key="1">
    <source>
        <dbReference type="EMBL" id="MBU3161639.1"/>
    </source>
</evidence>
<gene>
    <name evidence="1" type="ORF">KPL37_18235</name>
</gene>
<sequence length="54" mass="6549">MELEDKHQRVIDEIMKYKELLDNRIITEEEFSICKKAKAFKIIFIILYAFITLI</sequence>
<evidence type="ECO:0008006" key="3">
    <source>
        <dbReference type="Google" id="ProtNLM"/>
    </source>
</evidence>
<name>A0ABS6BYI6_9CLOT</name>
<dbReference type="Proteomes" id="UP000776252">
    <property type="component" value="Unassembled WGS sequence"/>
</dbReference>
<dbReference type="RefSeq" id="WP_216151505.1">
    <property type="nucleotide sequence ID" value="NZ_JAHLDV010000081.1"/>
</dbReference>
<organism evidence="1 2">
    <name type="scientific">Clostridium frigoris</name>
    <dbReference type="NCBI Taxonomy" id="205327"/>
    <lineage>
        <taxon>Bacteria</taxon>
        <taxon>Bacillati</taxon>
        <taxon>Bacillota</taxon>
        <taxon>Clostridia</taxon>
        <taxon>Eubacteriales</taxon>
        <taxon>Clostridiaceae</taxon>
        <taxon>Clostridium</taxon>
    </lineage>
</organism>
<comment type="caution">
    <text evidence="1">The sequence shown here is derived from an EMBL/GenBank/DDBJ whole genome shotgun (WGS) entry which is preliminary data.</text>
</comment>
<dbReference type="EMBL" id="JAHLDV010000081">
    <property type="protein sequence ID" value="MBU3161639.1"/>
    <property type="molecule type" value="Genomic_DNA"/>
</dbReference>
<evidence type="ECO:0000313" key="2">
    <source>
        <dbReference type="Proteomes" id="UP000776252"/>
    </source>
</evidence>
<accession>A0ABS6BYI6</accession>
<proteinExistence type="predicted"/>
<protein>
    <recommendedName>
        <fullName evidence="3">Short C-terminal domain-containing protein</fullName>
    </recommendedName>
</protein>
<keyword evidence="2" id="KW-1185">Reference proteome</keyword>